<reference evidence="2" key="1">
    <citation type="submission" date="2024-05" db="EMBL/GenBank/DDBJ databases">
        <title>Copy number flexibility facilitates heteroresistance to increasing antibiotic pressure and threatens the beta-lactam pipeline.</title>
        <authorList>
            <person name="Choby J.E."/>
            <person name="Weiss D.S."/>
        </authorList>
    </citation>
    <scope>NUCLEOTIDE SEQUENCE</scope>
    <source>
        <strain evidence="2">Mu1197</strain>
    </source>
</reference>
<proteinExistence type="predicted"/>
<accession>A0AAU7FP03</accession>
<name>A0AAU7FP03_9ENTR</name>
<keyword evidence="1" id="KW-0812">Transmembrane</keyword>
<organism evidence="2">
    <name type="scientific">Enterobacter cloacae complex sp. Mu1197</name>
    <dbReference type="NCBI Taxonomy" id="3152302"/>
    <lineage>
        <taxon>Bacteria</taxon>
        <taxon>Pseudomonadati</taxon>
        <taxon>Pseudomonadota</taxon>
        <taxon>Gammaproteobacteria</taxon>
        <taxon>Enterobacterales</taxon>
        <taxon>Enterobacteriaceae</taxon>
        <taxon>Enterobacter</taxon>
        <taxon>Enterobacter cloacae complex</taxon>
    </lineage>
</organism>
<evidence type="ECO:0000256" key="1">
    <source>
        <dbReference type="SAM" id="Phobius"/>
    </source>
</evidence>
<dbReference type="RefSeq" id="WP_348957348.1">
    <property type="nucleotide sequence ID" value="NZ_CP157375.1"/>
</dbReference>
<sequence length="132" mass="14656">MTVTASDALLFIISGAMMIALVSMVIISILNKKRFLEVCRLYEAKFGTLPLAAALLKDADVIGFTAGYTTKMDFIIHPLIYGKKSIHSKNDDVAFIRDLPAKIRYWFIAEFVCSVIGLVALLLGGVWLWVNK</sequence>
<feature type="transmembrane region" description="Helical" evidence="1">
    <location>
        <begin position="6"/>
        <end position="30"/>
    </location>
</feature>
<gene>
    <name evidence="2" type="ORF">ABFV38_12405</name>
</gene>
<evidence type="ECO:0000313" key="2">
    <source>
        <dbReference type="EMBL" id="XBM28753.1"/>
    </source>
</evidence>
<dbReference type="AlphaFoldDB" id="A0AAU7FP03"/>
<feature type="transmembrane region" description="Helical" evidence="1">
    <location>
        <begin position="105"/>
        <end position="130"/>
    </location>
</feature>
<dbReference type="EMBL" id="CP157375">
    <property type="protein sequence ID" value="XBM28753.1"/>
    <property type="molecule type" value="Genomic_DNA"/>
</dbReference>
<keyword evidence="1" id="KW-1133">Transmembrane helix</keyword>
<protein>
    <submittedName>
        <fullName evidence="2">Uncharacterized protein</fullName>
    </submittedName>
</protein>
<keyword evidence="1" id="KW-0472">Membrane</keyword>